<organism evidence="7 8">
    <name type="scientific">Microbacterium ureisolvens</name>
    <dbReference type="NCBI Taxonomy" id="2781186"/>
    <lineage>
        <taxon>Bacteria</taxon>
        <taxon>Bacillati</taxon>
        <taxon>Actinomycetota</taxon>
        <taxon>Actinomycetes</taxon>
        <taxon>Micrococcales</taxon>
        <taxon>Microbacteriaceae</taxon>
        <taxon>Microbacterium</taxon>
    </lineage>
</organism>
<feature type="transmembrane region" description="Helical" evidence="6">
    <location>
        <begin position="407"/>
        <end position="429"/>
    </location>
</feature>
<name>A0ABS7I0P6_9MICO</name>
<keyword evidence="8" id="KW-1185">Reference proteome</keyword>
<keyword evidence="3 6" id="KW-0812">Transmembrane</keyword>
<dbReference type="PANTHER" id="PTHR42770">
    <property type="entry name" value="AMINO ACID TRANSPORTER-RELATED"/>
    <property type="match status" value="1"/>
</dbReference>
<proteinExistence type="predicted"/>
<evidence type="ECO:0000313" key="8">
    <source>
        <dbReference type="Proteomes" id="UP000777440"/>
    </source>
</evidence>
<feature type="transmembrane region" description="Helical" evidence="6">
    <location>
        <begin position="201"/>
        <end position="221"/>
    </location>
</feature>
<feature type="transmembrane region" description="Helical" evidence="6">
    <location>
        <begin position="290"/>
        <end position="310"/>
    </location>
</feature>
<evidence type="ECO:0000256" key="3">
    <source>
        <dbReference type="ARBA" id="ARBA00022692"/>
    </source>
</evidence>
<dbReference type="Pfam" id="PF13520">
    <property type="entry name" value="AA_permease_2"/>
    <property type="match status" value="1"/>
</dbReference>
<feature type="transmembrane region" description="Helical" evidence="6">
    <location>
        <begin position="21"/>
        <end position="42"/>
    </location>
</feature>
<evidence type="ECO:0000256" key="6">
    <source>
        <dbReference type="SAM" id="Phobius"/>
    </source>
</evidence>
<dbReference type="PIRSF" id="PIRSF006060">
    <property type="entry name" value="AA_transporter"/>
    <property type="match status" value="1"/>
</dbReference>
<evidence type="ECO:0000256" key="2">
    <source>
        <dbReference type="ARBA" id="ARBA00022475"/>
    </source>
</evidence>
<comment type="subcellular location">
    <subcellularLocation>
        <location evidence="1">Cell membrane</location>
        <topology evidence="1">Multi-pass membrane protein</topology>
    </subcellularLocation>
</comment>
<evidence type="ECO:0000256" key="1">
    <source>
        <dbReference type="ARBA" id="ARBA00004651"/>
    </source>
</evidence>
<protein>
    <submittedName>
        <fullName evidence="7">APC family permease</fullName>
    </submittedName>
</protein>
<dbReference type="RefSeq" id="WP_220339877.1">
    <property type="nucleotide sequence ID" value="NZ_JAEUAX010000006.1"/>
</dbReference>
<dbReference type="InterPro" id="IPR050367">
    <property type="entry name" value="APC_superfamily"/>
</dbReference>
<dbReference type="Proteomes" id="UP000777440">
    <property type="component" value="Unassembled WGS sequence"/>
</dbReference>
<feature type="transmembrane region" description="Helical" evidence="6">
    <location>
        <begin position="48"/>
        <end position="81"/>
    </location>
</feature>
<sequence>MTAEPTLAAPASSVALRPNSIGVVGMIFMIVAATAPLTALATNIAVSIAYGVGIGTVGLFVVVGVLLAVFAVGYLLLARYVKSAGGQAAFVSFGLGKPAGTAVAFVATIAYNAAAAGMSAATGFYASMALAMYTGIEIPWYVFTLVALAALAALGMRGLGPAEKITIGSSLLQFVFVGILAVCVAVQNPGGWTLQPFAPEAVFSGNLALSLVFILLSFGGFETSTIYSEEARGGHRSVARATYVALALLAVVFVISTWTLVAAYDDVVGVTAADPGAIVVATASEYIGDWSGGVILLLIMISFFGAAIAFHNMAARYQFALARAHLLPKALTRTRGQHAAPYVSSLVQVGFSFLLLLPFVLMQVDVFSTLFPAISGITALSLIAMMVGASISVVVARARGKIAGGWLTARIAPLVSAVILTAIGVLIVVNYSAVTGSDSPVFWLMPLIPAVAGVYGAIRQRQLPASPGIEGYIESALEEE</sequence>
<feature type="transmembrane region" description="Helical" evidence="6">
    <location>
        <begin position="242"/>
        <end position="264"/>
    </location>
</feature>
<keyword evidence="2" id="KW-1003">Cell membrane</keyword>
<dbReference type="InterPro" id="IPR002293">
    <property type="entry name" value="AA/rel_permease1"/>
</dbReference>
<gene>
    <name evidence="7" type="ORF">JNB61_12905</name>
</gene>
<dbReference type="EMBL" id="JAEUAX010000006">
    <property type="protein sequence ID" value="MBW9110674.1"/>
    <property type="molecule type" value="Genomic_DNA"/>
</dbReference>
<keyword evidence="5 6" id="KW-0472">Membrane</keyword>
<feature type="transmembrane region" description="Helical" evidence="6">
    <location>
        <begin position="339"/>
        <end position="361"/>
    </location>
</feature>
<dbReference type="PANTHER" id="PTHR42770:SF16">
    <property type="entry name" value="AMINO ACID PERMEASE"/>
    <property type="match status" value="1"/>
</dbReference>
<comment type="caution">
    <text evidence="7">The sequence shown here is derived from an EMBL/GenBank/DDBJ whole genome shotgun (WGS) entry which is preliminary data.</text>
</comment>
<dbReference type="Gene3D" id="1.20.1740.10">
    <property type="entry name" value="Amino acid/polyamine transporter I"/>
    <property type="match status" value="1"/>
</dbReference>
<evidence type="ECO:0000256" key="4">
    <source>
        <dbReference type="ARBA" id="ARBA00022989"/>
    </source>
</evidence>
<evidence type="ECO:0000256" key="5">
    <source>
        <dbReference type="ARBA" id="ARBA00023136"/>
    </source>
</evidence>
<feature type="transmembrane region" description="Helical" evidence="6">
    <location>
        <begin position="171"/>
        <end position="189"/>
    </location>
</feature>
<feature type="transmembrane region" description="Helical" evidence="6">
    <location>
        <begin position="138"/>
        <end position="159"/>
    </location>
</feature>
<accession>A0ABS7I0P6</accession>
<feature type="transmembrane region" description="Helical" evidence="6">
    <location>
        <begin position="373"/>
        <end position="395"/>
    </location>
</feature>
<keyword evidence="4 6" id="KW-1133">Transmembrane helix</keyword>
<evidence type="ECO:0000313" key="7">
    <source>
        <dbReference type="EMBL" id="MBW9110674.1"/>
    </source>
</evidence>
<feature type="transmembrane region" description="Helical" evidence="6">
    <location>
        <begin position="441"/>
        <end position="458"/>
    </location>
</feature>
<reference evidence="7 8" key="1">
    <citation type="journal article" date="2021" name="MBio">
        <title>Poor Competitiveness of Bradyrhizobium in Pigeon Pea Root Colonization in Indian Soils.</title>
        <authorList>
            <person name="Chalasani D."/>
            <person name="Basu A."/>
            <person name="Pullabhotla S.V.S.R.N."/>
            <person name="Jorrin B."/>
            <person name="Neal A.L."/>
            <person name="Poole P.S."/>
            <person name="Podile A.R."/>
            <person name="Tkacz A."/>
        </authorList>
    </citation>
    <scope>NUCLEOTIDE SEQUENCE [LARGE SCALE GENOMIC DNA]</scope>
    <source>
        <strain evidence="7 8">HU12</strain>
    </source>
</reference>